<dbReference type="EMBL" id="JAVYJV010000002">
    <property type="protein sequence ID" value="KAK4377428.1"/>
    <property type="molecule type" value="Genomic_DNA"/>
</dbReference>
<evidence type="ECO:0000313" key="3">
    <source>
        <dbReference type="Proteomes" id="UP001291623"/>
    </source>
</evidence>
<organism evidence="2 3">
    <name type="scientific">Anisodus tanguticus</name>
    <dbReference type="NCBI Taxonomy" id="243964"/>
    <lineage>
        <taxon>Eukaryota</taxon>
        <taxon>Viridiplantae</taxon>
        <taxon>Streptophyta</taxon>
        <taxon>Embryophyta</taxon>
        <taxon>Tracheophyta</taxon>
        <taxon>Spermatophyta</taxon>
        <taxon>Magnoliopsida</taxon>
        <taxon>eudicotyledons</taxon>
        <taxon>Gunneridae</taxon>
        <taxon>Pentapetalae</taxon>
        <taxon>asterids</taxon>
        <taxon>lamiids</taxon>
        <taxon>Solanales</taxon>
        <taxon>Solanaceae</taxon>
        <taxon>Solanoideae</taxon>
        <taxon>Hyoscyameae</taxon>
        <taxon>Anisodus</taxon>
    </lineage>
</organism>
<name>A0AAE1STU3_9SOLA</name>
<evidence type="ECO:0000313" key="2">
    <source>
        <dbReference type="EMBL" id="KAK4377428.1"/>
    </source>
</evidence>
<dbReference type="Proteomes" id="UP001291623">
    <property type="component" value="Unassembled WGS sequence"/>
</dbReference>
<proteinExistence type="predicted"/>
<protein>
    <submittedName>
        <fullName evidence="2">Uncharacterized protein</fullName>
    </submittedName>
</protein>
<keyword evidence="3" id="KW-1185">Reference proteome</keyword>
<feature type="compositionally biased region" description="Basic and acidic residues" evidence="1">
    <location>
        <begin position="61"/>
        <end position="72"/>
    </location>
</feature>
<comment type="caution">
    <text evidence="2">The sequence shown here is derived from an EMBL/GenBank/DDBJ whole genome shotgun (WGS) entry which is preliminary data.</text>
</comment>
<dbReference type="AlphaFoldDB" id="A0AAE1STU3"/>
<dbReference type="PANTHER" id="PTHR46929">
    <property type="entry name" value="EXPRESSED PROTEIN"/>
    <property type="match status" value="1"/>
</dbReference>
<sequence>MAFALWTTKAHPSHDKFINKKIDMFDEMSLVCGNDRARDDCAKSFDDIALDCTSEKGFDNDIEGSSKEKDVQDVVGEISQVKASRKRKRSS</sequence>
<feature type="region of interest" description="Disordered" evidence="1">
    <location>
        <begin position="61"/>
        <end position="91"/>
    </location>
</feature>
<dbReference type="PANTHER" id="PTHR46929:SF23">
    <property type="entry name" value="L10-INTERACTING MYB DOMAIN-CONTAINING PROTEIN-LIKE"/>
    <property type="match status" value="1"/>
</dbReference>
<gene>
    <name evidence="2" type="ORF">RND71_003724</name>
</gene>
<evidence type="ECO:0000256" key="1">
    <source>
        <dbReference type="SAM" id="MobiDB-lite"/>
    </source>
</evidence>
<reference evidence="2" key="1">
    <citation type="submission" date="2023-12" db="EMBL/GenBank/DDBJ databases">
        <title>Genome assembly of Anisodus tanguticus.</title>
        <authorList>
            <person name="Wang Y.-J."/>
        </authorList>
    </citation>
    <scope>NUCLEOTIDE SEQUENCE</scope>
    <source>
        <strain evidence="2">KB-2021</strain>
        <tissue evidence="2">Leaf</tissue>
    </source>
</reference>
<accession>A0AAE1STU3</accession>